<evidence type="ECO:0000256" key="4">
    <source>
        <dbReference type="SAM" id="MobiDB-lite"/>
    </source>
</evidence>
<dbReference type="SMART" id="SM00945">
    <property type="entry name" value="ProQ"/>
    <property type="match status" value="1"/>
</dbReference>
<feature type="compositionally biased region" description="Polar residues" evidence="4">
    <location>
        <begin position="121"/>
        <end position="136"/>
    </location>
</feature>
<organism evidence="6 7">
    <name type="scientific">Oceanimonas pelagia</name>
    <dbReference type="NCBI Taxonomy" id="3028314"/>
    <lineage>
        <taxon>Bacteria</taxon>
        <taxon>Pseudomonadati</taxon>
        <taxon>Pseudomonadota</taxon>
        <taxon>Gammaproteobacteria</taxon>
        <taxon>Aeromonadales</taxon>
        <taxon>Aeromonadaceae</taxon>
        <taxon>Oceanimonas</taxon>
    </lineage>
</organism>
<evidence type="ECO:0000259" key="5">
    <source>
        <dbReference type="SMART" id="SM00945"/>
    </source>
</evidence>
<dbReference type="RefSeq" id="WP_306760766.1">
    <property type="nucleotide sequence ID" value="NZ_CP118224.1"/>
</dbReference>
<dbReference type="PANTHER" id="PTHR38106:SF1">
    <property type="entry name" value="RNA CHAPERONE PROQ"/>
    <property type="match status" value="1"/>
</dbReference>
<dbReference type="GO" id="GO:0033592">
    <property type="term" value="F:RNA strand annealing activity"/>
    <property type="evidence" value="ECO:0007669"/>
    <property type="project" value="InterPro"/>
</dbReference>
<feature type="domain" description="ProQ/FinO" evidence="5">
    <location>
        <begin position="8"/>
        <end position="115"/>
    </location>
</feature>
<evidence type="ECO:0000313" key="6">
    <source>
        <dbReference type="EMBL" id="WMC09571.1"/>
    </source>
</evidence>
<keyword evidence="2" id="KW-0694">RNA-binding</keyword>
<protein>
    <submittedName>
        <fullName evidence="6">ProQ/FINO family protein</fullName>
    </submittedName>
</protein>
<reference evidence="6 7" key="1">
    <citation type="submission" date="2023-02" db="EMBL/GenBank/DDBJ databases">
        <title>Complete genome sequence of a novel bacterium Oceanimonas sp. NTOU-MSR1 isolated from marine coast sediment.</title>
        <authorList>
            <person name="Yang H.-T."/>
            <person name="Chen Y.-L."/>
            <person name="Ho Y.-N."/>
        </authorList>
    </citation>
    <scope>NUCLEOTIDE SEQUENCE [LARGE SCALE GENOMIC DNA]</scope>
    <source>
        <strain evidence="6 7">NTOU-MSR1</strain>
    </source>
</reference>
<dbReference type="InterPro" id="IPR036442">
    <property type="entry name" value="ProQ/FinO_sf"/>
</dbReference>
<sequence length="152" mass="17463">MTIKYHPKNSKEALYLLRRLCKEQGIRIFWNRPLAKGMYHQLKERVGHLMLSGDIYKAIGHHVNSHSYLISMKEGAQRFDINGKVSGVVTAEEAQLAHKQRGKKHRKLLNRGKKKGPGRRSTPQSLSSTPRRNSPAPTVVIRKKRKLSYDNQ</sequence>
<dbReference type="Proteomes" id="UP001223802">
    <property type="component" value="Chromosome"/>
</dbReference>
<evidence type="ECO:0000256" key="2">
    <source>
        <dbReference type="ARBA" id="ARBA00022884"/>
    </source>
</evidence>
<keyword evidence="3" id="KW-0143">Chaperone</keyword>
<evidence type="ECO:0000256" key="3">
    <source>
        <dbReference type="ARBA" id="ARBA00023186"/>
    </source>
</evidence>
<name>A0AA50KK14_9GAMM</name>
<gene>
    <name evidence="6" type="ORF">PU634_10625</name>
</gene>
<evidence type="ECO:0000313" key="7">
    <source>
        <dbReference type="Proteomes" id="UP001223802"/>
    </source>
</evidence>
<dbReference type="GO" id="GO:0005829">
    <property type="term" value="C:cytosol"/>
    <property type="evidence" value="ECO:0007669"/>
    <property type="project" value="TreeGrafter"/>
</dbReference>
<dbReference type="SUPFAM" id="SSF48657">
    <property type="entry name" value="FinO-like"/>
    <property type="match status" value="1"/>
</dbReference>
<dbReference type="Pfam" id="PF04352">
    <property type="entry name" value="ProQ"/>
    <property type="match status" value="1"/>
</dbReference>
<keyword evidence="1" id="KW-0963">Cytoplasm</keyword>
<dbReference type="InterPro" id="IPR016103">
    <property type="entry name" value="ProQ/FinO"/>
</dbReference>
<dbReference type="KEGG" id="ope:PU634_10625"/>
<evidence type="ECO:0000256" key="1">
    <source>
        <dbReference type="ARBA" id="ARBA00022490"/>
    </source>
</evidence>
<proteinExistence type="predicted"/>
<dbReference type="EMBL" id="CP118224">
    <property type="protein sequence ID" value="WMC09571.1"/>
    <property type="molecule type" value="Genomic_DNA"/>
</dbReference>
<dbReference type="GO" id="GO:0034057">
    <property type="term" value="F:RNA strand-exchange activity"/>
    <property type="evidence" value="ECO:0007669"/>
    <property type="project" value="InterPro"/>
</dbReference>
<feature type="compositionally biased region" description="Basic residues" evidence="4">
    <location>
        <begin position="98"/>
        <end position="118"/>
    </location>
</feature>
<feature type="region of interest" description="Disordered" evidence="4">
    <location>
        <begin position="92"/>
        <end position="152"/>
    </location>
</feature>
<dbReference type="InterPro" id="IPR023529">
    <property type="entry name" value="ProQ"/>
</dbReference>
<dbReference type="PANTHER" id="PTHR38106">
    <property type="entry name" value="RNA CHAPERONE PROQ"/>
    <property type="match status" value="1"/>
</dbReference>
<keyword evidence="7" id="KW-1185">Reference proteome</keyword>
<dbReference type="Gene3D" id="1.10.1710.10">
    <property type="entry name" value="ProQ/FinO domain"/>
    <property type="match status" value="1"/>
</dbReference>
<accession>A0AA50KK14</accession>
<dbReference type="GO" id="GO:0010608">
    <property type="term" value="P:post-transcriptional regulation of gene expression"/>
    <property type="evidence" value="ECO:0007669"/>
    <property type="project" value="InterPro"/>
</dbReference>
<dbReference type="AlphaFoldDB" id="A0AA50KK14"/>